<keyword evidence="6 7" id="KW-0472">Membrane</keyword>
<evidence type="ECO:0000256" key="3">
    <source>
        <dbReference type="ARBA" id="ARBA00011182"/>
    </source>
</evidence>
<accession>A0A6A5WKE2</accession>
<feature type="compositionally biased region" description="Low complexity" evidence="8">
    <location>
        <begin position="105"/>
        <end position="116"/>
    </location>
</feature>
<evidence type="ECO:0000256" key="8">
    <source>
        <dbReference type="SAM" id="MobiDB-lite"/>
    </source>
</evidence>
<keyword evidence="7" id="KW-0762">Sugar transport</keyword>
<feature type="transmembrane region" description="Helical" evidence="7">
    <location>
        <begin position="370"/>
        <end position="393"/>
    </location>
</feature>
<feature type="region of interest" description="Disordered" evidence="8">
    <location>
        <begin position="27"/>
        <end position="123"/>
    </location>
</feature>
<dbReference type="AlphaFoldDB" id="A0A6A5WKE2"/>
<evidence type="ECO:0000256" key="2">
    <source>
        <dbReference type="ARBA" id="ARBA00010425"/>
    </source>
</evidence>
<dbReference type="InterPro" id="IPR050186">
    <property type="entry name" value="TPT_transporter"/>
</dbReference>
<sequence length="558" mass="61877">MNSTRSFTRGNSNVFRPAFEYLNNFTRSSQLPRDHPHKKSDAYYDDLRHHRRKASNSSSLDDTDNEDVEQYAQMEASSRISHSAKSSRDRDNEGLQPAIPLIDISRSPSPYPRSRSAVQSEDEDDEFELASSIRPLVSSDVGSGGGNAWRGIWKQGGLGGFLFGTWLGWQIWVGLLVFWYGGCSFGLLLMNRFIVSTGVYKFPYPLAGTYLQLFLTHLFLIGFSSFTRAFGTPLRRIGFGAAVAPAYPVASHGSTYRNSNKQPSIFQFGRWLSNGSGGIAGGGLFEFDKHIAKQCLPAAVVFVVKVLLSNFSFAYAPLPVYQLARIGITPLSLILTCLLQKESHSASTLSSALIATLNLLFATLRSNVRVTWESIVAGVFSSLFVALYPILLLRTYRTILAGLIPQGDILTGYPSSDDTAVATNKEETRAYFRTLHYISLLSLMLLAPILLIWGDLPAIYHNIPFLDVPFFWLMIYCGSLGSFAVFTSTLLMVKATSPLTTTFVSVPRSAFQLGMVSLFKMPVNSWVGISLCWASSLWYLLARRGEGRRGERARLEGR</sequence>
<dbReference type="OrthoDB" id="5547497at2759"/>
<protein>
    <recommendedName>
        <fullName evidence="7">GDP-mannose transporter</fullName>
        <shortName evidence="7">GMT</shortName>
    </recommendedName>
</protein>
<name>A0A6A5WKE2_9PLEO</name>
<keyword evidence="10" id="KW-1185">Reference proteome</keyword>
<feature type="transmembrane region" description="Helical" evidence="7">
    <location>
        <begin position="435"/>
        <end position="453"/>
    </location>
</feature>
<organism evidence="9 10">
    <name type="scientific">Amniculicola lignicola CBS 123094</name>
    <dbReference type="NCBI Taxonomy" id="1392246"/>
    <lineage>
        <taxon>Eukaryota</taxon>
        <taxon>Fungi</taxon>
        <taxon>Dikarya</taxon>
        <taxon>Ascomycota</taxon>
        <taxon>Pezizomycotina</taxon>
        <taxon>Dothideomycetes</taxon>
        <taxon>Pleosporomycetidae</taxon>
        <taxon>Pleosporales</taxon>
        <taxon>Amniculicolaceae</taxon>
        <taxon>Amniculicola</taxon>
    </lineage>
</organism>
<feature type="transmembrane region" description="Helical" evidence="7">
    <location>
        <begin position="160"/>
        <end position="182"/>
    </location>
</feature>
<evidence type="ECO:0000256" key="5">
    <source>
        <dbReference type="ARBA" id="ARBA00022989"/>
    </source>
</evidence>
<feature type="transmembrane region" description="Helical" evidence="7">
    <location>
        <begin position="295"/>
        <end position="316"/>
    </location>
</feature>
<comment type="subcellular location">
    <subcellularLocation>
        <location evidence="7">Golgi apparatus membrane</location>
        <topology evidence="7">Multi-pass membrane protein</topology>
    </subcellularLocation>
    <subcellularLocation>
        <location evidence="7">Cytoplasmic vesicle membrane</location>
        <topology evidence="7">Multi-pass membrane protein</topology>
    </subcellularLocation>
    <subcellularLocation>
        <location evidence="7">Endoplasmic reticulum membrane</location>
        <topology evidence="7">Multi-pass membrane protein</topology>
    </subcellularLocation>
</comment>
<proteinExistence type="inferred from homology"/>
<evidence type="ECO:0000313" key="10">
    <source>
        <dbReference type="Proteomes" id="UP000799779"/>
    </source>
</evidence>
<evidence type="ECO:0000313" key="9">
    <source>
        <dbReference type="EMBL" id="KAF2001927.1"/>
    </source>
</evidence>
<dbReference type="PANTHER" id="PTHR11132">
    <property type="entry name" value="SOLUTE CARRIER FAMILY 35"/>
    <property type="match status" value="1"/>
</dbReference>
<dbReference type="Proteomes" id="UP000799779">
    <property type="component" value="Unassembled WGS sequence"/>
</dbReference>
<dbReference type="GO" id="GO:0030659">
    <property type="term" value="C:cytoplasmic vesicle membrane"/>
    <property type="evidence" value="ECO:0007669"/>
    <property type="project" value="UniProtKB-SubCell"/>
</dbReference>
<comment type="subunit">
    <text evidence="3 7">Homooligomer.</text>
</comment>
<keyword evidence="7" id="KW-0968">Cytoplasmic vesicle</keyword>
<feature type="transmembrane region" description="Helical" evidence="7">
    <location>
        <begin position="473"/>
        <end position="493"/>
    </location>
</feature>
<comment type="similarity">
    <text evidence="2 7">Belongs to the TPT transporter family. SLC35D subfamily.</text>
</comment>
<evidence type="ECO:0000256" key="4">
    <source>
        <dbReference type="ARBA" id="ARBA00022692"/>
    </source>
</evidence>
<reference evidence="9" key="1">
    <citation type="journal article" date="2020" name="Stud. Mycol.">
        <title>101 Dothideomycetes genomes: a test case for predicting lifestyles and emergence of pathogens.</title>
        <authorList>
            <person name="Haridas S."/>
            <person name="Albert R."/>
            <person name="Binder M."/>
            <person name="Bloem J."/>
            <person name="Labutti K."/>
            <person name="Salamov A."/>
            <person name="Andreopoulos B."/>
            <person name="Baker S."/>
            <person name="Barry K."/>
            <person name="Bills G."/>
            <person name="Bluhm B."/>
            <person name="Cannon C."/>
            <person name="Castanera R."/>
            <person name="Culley D."/>
            <person name="Daum C."/>
            <person name="Ezra D."/>
            <person name="Gonzalez J."/>
            <person name="Henrissat B."/>
            <person name="Kuo A."/>
            <person name="Liang C."/>
            <person name="Lipzen A."/>
            <person name="Lutzoni F."/>
            <person name="Magnuson J."/>
            <person name="Mondo S."/>
            <person name="Nolan M."/>
            <person name="Ohm R."/>
            <person name="Pangilinan J."/>
            <person name="Park H.-J."/>
            <person name="Ramirez L."/>
            <person name="Alfaro M."/>
            <person name="Sun H."/>
            <person name="Tritt A."/>
            <person name="Yoshinaga Y."/>
            <person name="Zwiers L.-H."/>
            <person name="Turgeon B."/>
            <person name="Goodwin S."/>
            <person name="Spatafora J."/>
            <person name="Crous P."/>
            <person name="Grigoriev I."/>
        </authorList>
    </citation>
    <scope>NUCLEOTIDE SEQUENCE</scope>
    <source>
        <strain evidence="9">CBS 123094</strain>
    </source>
</reference>
<dbReference type="GO" id="GO:0000139">
    <property type="term" value="C:Golgi membrane"/>
    <property type="evidence" value="ECO:0007669"/>
    <property type="project" value="UniProtKB-SubCell"/>
</dbReference>
<evidence type="ECO:0000256" key="1">
    <source>
        <dbReference type="ARBA" id="ARBA00003420"/>
    </source>
</evidence>
<keyword evidence="7" id="KW-0333">Golgi apparatus</keyword>
<evidence type="ECO:0000256" key="7">
    <source>
        <dbReference type="RuleBase" id="RU367097"/>
    </source>
</evidence>
<keyword evidence="7" id="KW-0813">Transport</keyword>
<gene>
    <name evidence="9" type="ORF">P154DRAFT_521384</name>
</gene>
<dbReference type="EMBL" id="ML977580">
    <property type="protein sequence ID" value="KAF2001927.1"/>
    <property type="molecule type" value="Genomic_DNA"/>
</dbReference>
<comment type="function">
    <text evidence="1 7">Involved in the import of GDP-mannose from the cytoplasm into the Golgi lumen.</text>
</comment>
<keyword evidence="5 7" id="KW-1133">Transmembrane helix</keyword>
<evidence type="ECO:0000256" key="6">
    <source>
        <dbReference type="ARBA" id="ARBA00023136"/>
    </source>
</evidence>
<feature type="transmembrane region" description="Helical" evidence="7">
    <location>
        <begin position="202"/>
        <end position="226"/>
    </location>
</feature>
<dbReference type="GO" id="GO:0005789">
    <property type="term" value="C:endoplasmic reticulum membrane"/>
    <property type="evidence" value="ECO:0007669"/>
    <property type="project" value="UniProtKB-SubCell"/>
</dbReference>
<keyword evidence="4 7" id="KW-0812">Transmembrane</keyword>
<feature type="compositionally biased region" description="Basic and acidic residues" evidence="8">
    <location>
        <begin position="39"/>
        <end position="48"/>
    </location>
</feature>
<keyword evidence="7" id="KW-0256">Endoplasmic reticulum</keyword>